<dbReference type="Pfam" id="PF16157">
    <property type="entry name" value="DUF4865"/>
    <property type="match status" value="1"/>
</dbReference>
<organism evidence="1 2">
    <name type="scientific">Dyella lipolytica</name>
    <dbReference type="NCBI Taxonomy" id="1867835"/>
    <lineage>
        <taxon>Bacteria</taxon>
        <taxon>Pseudomonadati</taxon>
        <taxon>Pseudomonadota</taxon>
        <taxon>Gammaproteobacteria</taxon>
        <taxon>Lysobacterales</taxon>
        <taxon>Rhodanobacteraceae</taxon>
        <taxon>Dyella</taxon>
    </lineage>
</organism>
<sequence length="190" mass="21281">MITMQYRISLPADYDMNIIRRRIAERGHLTDDFPQLSFKTYLYADRTHAPAGGRENLYAPFYLWHNAEGMNAFLAGAGFAGVVESFGRPVVRTWSVWRAETAPDLSIATHATRERVPMATHAALGAVRETENTNVQTDLDRGALAAISAYDPTTWTLLRFRLWRTATTRPAGDDVDVYDVGHVSQPSAKH</sequence>
<evidence type="ECO:0000313" key="1">
    <source>
        <dbReference type="EMBL" id="MFK2874350.1"/>
    </source>
</evidence>
<reference evidence="1 2" key="1">
    <citation type="submission" date="2020-10" db="EMBL/GenBank/DDBJ databases">
        <title>Phylogeny of dyella-like bacteria.</title>
        <authorList>
            <person name="Fu J."/>
        </authorList>
    </citation>
    <scope>NUCLEOTIDE SEQUENCE [LARGE SCALE GENOMIC DNA]</scope>
    <source>
        <strain evidence="1 2">DHOB07</strain>
    </source>
</reference>
<dbReference type="RefSeq" id="WP_284401667.1">
    <property type="nucleotide sequence ID" value="NZ_BSNQ01000009.1"/>
</dbReference>
<dbReference type="EMBL" id="JADIKG010000012">
    <property type="protein sequence ID" value="MFK2874350.1"/>
    <property type="molecule type" value="Genomic_DNA"/>
</dbReference>
<accession>A0ABW8IYB7</accession>
<evidence type="ECO:0000313" key="2">
    <source>
        <dbReference type="Proteomes" id="UP001620405"/>
    </source>
</evidence>
<proteinExistence type="predicted"/>
<comment type="caution">
    <text evidence="1">The sequence shown here is derived from an EMBL/GenBank/DDBJ whole genome shotgun (WGS) entry which is preliminary data.</text>
</comment>
<dbReference type="InterPro" id="IPR032349">
    <property type="entry name" value="DUF4865"/>
</dbReference>
<name>A0ABW8IYB7_9GAMM</name>
<protein>
    <submittedName>
        <fullName evidence="1">DUF4865 family protein</fullName>
    </submittedName>
</protein>
<dbReference type="Proteomes" id="UP001620405">
    <property type="component" value="Unassembled WGS sequence"/>
</dbReference>
<keyword evidence="2" id="KW-1185">Reference proteome</keyword>
<gene>
    <name evidence="1" type="ORF">ISP13_12460</name>
</gene>